<dbReference type="EMBL" id="JXAK01000019">
    <property type="protein sequence ID" value="KIL40550.1"/>
    <property type="molecule type" value="Genomic_DNA"/>
</dbReference>
<evidence type="ECO:0000256" key="1">
    <source>
        <dbReference type="SAM" id="Phobius"/>
    </source>
</evidence>
<feature type="transmembrane region" description="Helical" evidence="1">
    <location>
        <begin position="120"/>
        <end position="140"/>
    </location>
</feature>
<evidence type="ECO:0000313" key="2">
    <source>
        <dbReference type="EMBL" id="KIL40550.1"/>
    </source>
</evidence>
<keyword evidence="3" id="KW-1185">Reference proteome</keyword>
<gene>
    <name evidence="2" type="ORF">SD70_12395</name>
</gene>
<protein>
    <recommendedName>
        <fullName evidence="4">DUF2569 domain-containing protein</fullName>
    </recommendedName>
</protein>
<evidence type="ECO:0000313" key="3">
    <source>
        <dbReference type="Proteomes" id="UP000031967"/>
    </source>
</evidence>
<keyword evidence="1" id="KW-0472">Membrane</keyword>
<dbReference type="Proteomes" id="UP000031967">
    <property type="component" value="Unassembled WGS sequence"/>
</dbReference>
<comment type="caution">
    <text evidence="2">The sequence shown here is derived from an EMBL/GenBank/DDBJ whole genome shotgun (WGS) entry which is preliminary data.</text>
</comment>
<name>A0ABR5AHW8_9BACL</name>
<feature type="transmembrane region" description="Helical" evidence="1">
    <location>
        <begin position="92"/>
        <end position="114"/>
    </location>
</feature>
<sequence length="157" mass="17694">MNPFHEERRRVAAATFIAVLLTVAFSLLGIYNWMELRGFVLSMLAVFKIDPLAWQGVDNMTFLLFGVAWLAYVFYSHYYLRKHALHGRALAAAVRLLAVQMWLLLMCRIVPALFGDTGKAAGYAWMAEAAAALLLTAFWLSGRRSRRSVSINHGERG</sequence>
<keyword evidence="1" id="KW-1133">Transmembrane helix</keyword>
<evidence type="ECO:0008006" key="4">
    <source>
        <dbReference type="Google" id="ProtNLM"/>
    </source>
</evidence>
<organism evidence="2 3">
    <name type="scientific">Gordoniibacillus kamchatkensis</name>
    <dbReference type="NCBI Taxonomy" id="1590651"/>
    <lineage>
        <taxon>Bacteria</taxon>
        <taxon>Bacillati</taxon>
        <taxon>Bacillota</taxon>
        <taxon>Bacilli</taxon>
        <taxon>Bacillales</taxon>
        <taxon>Paenibacillaceae</taxon>
        <taxon>Gordoniibacillus</taxon>
    </lineage>
</organism>
<reference evidence="2 3" key="1">
    <citation type="submission" date="2014-12" db="EMBL/GenBank/DDBJ databases">
        <title>Draft genome sequence of Paenibacillus kamchatkensis strain B-2647.</title>
        <authorList>
            <person name="Karlyshev A.V."/>
            <person name="Kudryashova E.B."/>
        </authorList>
    </citation>
    <scope>NUCLEOTIDE SEQUENCE [LARGE SCALE GENOMIC DNA]</scope>
    <source>
        <strain evidence="2 3">VKM B-2647</strain>
    </source>
</reference>
<dbReference type="RefSeq" id="WP_041047883.1">
    <property type="nucleotide sequence ID" value="NZ_JXAK01000019.1"/>
</dbReference>
<proteinExistence type="predicted"/>
<keyword evidence="1" id="KW-0812">Transmembrane</keyword>
<accession>A0ABR5AHW8</accession>
<feature type="transmembrane region" description="Helical" evidence="1">
    <location>
        <begin position="60"/>
        <end position="80"/>
    </location>
</feature>
<feature type="transmembrane region" description="Helical" evidence="1">
    <location>
        <begin position="12"/>
        <end position="34"/>
    </location>
</feature>